<sequence>MIPADQMGAAWLRMVVQKNVVGKAGKLLSTCGAVLQRHAVANAVATPPVLYAFADNLLHVAWDLVRFLSGTACFITERNTADRARLQTQLSDVLTPTRAVAVALRRAVWSLAGPEGTVEAAPPAPPVPDTPAAVCAASDLCRLLWTLLQRALVAGTDVGMEYLLRSLHASRLLPALCEAYLHAPAPPLIGPDGEVDAGSRHVAGALDFLGQAVNDILQQESAMPQPVHRLLEEPEVVSLLRSAAARTGIPVETWPTDASGTGSRQAGCHGGGWPLLHPEYLRKSRFTLSAWDFPRFYFRAVRYAAAKPSMPSAQILQWLLQASRSRALLLAETAPSEDGVQAGAAADADEAASAMWKEAVWWMEAQMMAGGSFISVSNALLLCLGADDRGAPNGQPISPPLEALALLPAALEVMGRSAADAVGALDHWVADHEVLTQWAEATGERAAALEDAPQRFFGALKGFAETLARMLERLWMAQTSSPVVAGLVQQAADRLASVGALRSLDAYLRFAFVLAGQPRLRFTVDLEEVAEHVQHALGGVEPPPMSTCALQSALLVGANATQGGAMKAFIAARLASMNAKERASEEAALAKVEPDVEERLADTRCLPAPLAPLPWSGGRDLGVWVTSAKLMRSETWLAEKQPEAASTQATEVLPSSFVGAMLSSGLGPGGLPALLRQYLASTAKGLAVESNDGIGSQAASANAATEIREVMVMVARWGLRYAARRLGSRAGELAESAENSASRAGSGSVNGGGSGAGRTRGSGDNAAENESQDDMMAIFNGPFLDVGAVMMALTATTAAAVYLPAADLLDSKRGELLSVAATFLLAFTVNRVPGWAPEPGQPTPPTAGTAVNATSPGEEPTAGHAGGRKPLYRLPGSVPLEEEVDISWMDVLLNKKKHKPSEICTRLATTLAVTAATVVAVAAGAAVADAALQPAALELLTSGPDTGPKGWAEVVSLDPHAADALQGLVTAAAALPSDGEGSDLGAALAAVAAAAEAAGRELAGRGPWEAMQRLRAEMAAAGVRSMYPPTSLRLCSSPGCTNLSAEHECRLKLKRCGGCGVEQYCGHACQQEAWRAGHKQQCAAMAAAARQRQVG</sequence>
<gene>
    <name evidence="7" type="ORF">HYH03_002238</name>
</gene>
<dbReference type="SUPFAM" id="SSF144232">
    <property type="entry name" value="HIT/MYND zinc finger-like"/>
    <property type="match status" value="1"/>
</dbReference>
<dbReference type="Gene3D" id="6.10.140.2220">
    <property type="match status" value="1"/>
</dbReference>
<evidence type="ECO:0000256" key="1">
    <source>
        <dbReference type="ARBA" id="ARBA00022723"/>
    </source>
</evidence>
<evidence type="ECO:0000256" key="5">
    <source>
        <dbReference type="SAM" id="MobiDB-lite"/>
    </source>
</evidence>
<feature type="domain" description="MYND-type" evidence="6">
    <location>
        <begin position="1037"/>
        <end position="1082"/>
    </location>
</feature>
<dbReference type="InterPro" id="IPR002893">
    <property type="entry name" value="Znf_MYND"/>
</dbReference>
<dbReference type="AlphaFoldDB" id="A0A835YC46"/>
<feature type="compositionally biased region" description="Gly residues" evidence="5">
    <location>
        <begin position="748"/>
        <end position="760"/>
    </location>
</feature>
<dbReference type="Proteomes" id="UP000612055">
    <property type="component" value="Unassembled WGS sequence"/>
</dbReference>
<feature type="region of interest" description="Disordered" evidence="5">
    <location>
        <begin position="736"/>
        <end position="770"/>
    </location>
</feature>
<evidence type="ECO:0000256" key="2">
    <source>
        <dbReference type="ARBA" id="ARBA00022771"/>
    </source>
</evidence>
<keyword evidence="3" id="KW-0862">Zinc</keyword>
<name>A0A835YC46_9CHLO</name>
<keyword evidence="2 4" id="KW-0863">Zinc-finger</keyword>
<evidence type="ECO:0000313" key="7">
    <source>
        <dbReference type="EMBL" id="KAG2499953.1"/>
    </source>
</evidence>
<dbReference type="Pfam" id="PF01753">
    <property type="entry name" value="zf-MYND"/>
    <property type="match status" value="1"/>
</dbReference>
<keyword evidence="1" id="KW-0479">Metal-binding</keyword>
<dbReference type="EMBL" id="JAEHOE010000005">
    <property type="protein sequence ID" value="KAG2499953.1"/>
    <property type="molecule type" value="Genomic_DNA"/>
</dbReference>
<evidence type="ECO:0000256" key="4">
    <source>
        <dbReference type="PROSITE-ProRule" id="PRU00134"/>
    </source>
</evidence>
<reference evidence="7" key="1">
    <citation type="journal article" date="2020" name="bioRxiv">
        <title>Comparative genomics of Chlamydomonas.</title>
        <authorList>
            <person name="Craig R.J."/>
            <person name="Hasan A.R."/>
            <person name="Ness R.W."/>
            <person name="Keightley P.D."/>
        </authorList>
    </citation>
    <scope>NUCLEOTIDE SEQUENCE</scope>
    <source>
        <strain evidence="7">CCAP 11/70</strain>
    </source>
</reference>
<evidence type="ECO:0000313" key="8">
    <source>
        <dbReference type="Proteomes" id="UP000612055"/>
    </source>
</evidence>
<comment type="caution">
    <text evidence="7">The sequence shown here is derived from an EMBL/GenBank/DDBJ whole genome shotgun (WGS) entry which is preliminary data.</text>
</comment>
<dbReference type="PROSITE" id="PS50865">
    <property type="entry name" value="ZF_MYND_2"/>
    <property type="match status" value="1"/>
</dbReference>
<keyword evidence="8" id="KW-1185">Reference proteome</keyword>
<accession>A0A835YC46</accession>
<protein>
    <recommendedName>
        <fullName evidence="6">MYND-type domain-containing protein</fullName>
    </recommendedName>
</protein>
<feature type="region of interest" description="Disordered" evidence="5">
    <location>
        <begin position="836"/>
        <end position="870"/>
    </location>
</feature>
<organism evidence="7 8">
    <name type="scientific">Edaphochlamys debaryana</name>
    <dbReference type="NCBI Taxonomy" id="47281"/>
    <lineage>
        <taxon>Eukaryota</taxon>
        <taxon>Viridiplantae</taxon>
        <taxon>Chlorophyta</taxon>
        <taxon>core chlorophytes</taxon>
        <taxon>Chlorophyceae</taxon>
        <taxon>CS clade</taxon>
        <taxon>Chlamydomonadales</taxon>
        <taxon>Chlamydomonadales incertae sedis</taxon>
        <taxon>Edaphochlamys</taxon>
    </lineage>
</organism>
<dbReference type="GO" id="GO:0008270">
    <property type="term" value="F:zinc ion binding"/>
    <property type="evidence" value="ECO:0007669"/>
    <property type="project" value="UniProtKB-KW"/>
</dbReference>
<proteinExistence type="predicted"/>
<evidence type="ECO:0000259" key="6">
    <source>
        <dbReference type="PROSITE" id="PS50865"/>
    </source>
</evidence>
<evidence type="ECO:0000256" key="3">
    <source>
        <dbReference type="ARBA" id="ARBA00022833"/>
    </source>
</evidence>
<dbReference type="OrthoDB" id="265717at2759"/>